<protein>
    <submittedName>
        <fullName evidence="4">Helix-turn-helix domain-containing protein</fullName>
    </submittedName>
</protein>
<dbReference type="InterPro" id="IPR025736">
    <property type="entry name" value="PucR_C-HTH_dom"/>
</dbReference>
<organism evidence="4 5">
    <name type="scientific">Streptomyces doebereineriae</name>
    <dbReference type="NCBI Taxonomy" id="3075528"/>
    <lineage>
        <taxon>Bacteria</taxon>
        <taxon>Bacillati</taxon>
        <taxon>Actinomycetota</taxon>
        <taxon>Actinomycetes</taxon>
        <taxon>Kitasatosporales</taxon>
        <taxon>Streptomycetaceae</taxon>
        <taxon>Streptomyces</taxon>
    </lineage>
</organism>
<dbReference type="InterPro" id="IPR042070">
    <property type="entry name" value="PucR_C-HTH_sf"/>
</dbReference>
<gene>
    <name evidence="4" type="ORF">RNB18_44755</name>
</gene>
<evidence type="ECO:0000313" key="5">
    <source>
        <dbReference type="Proteomes" id="UP001183824"/>
    </source>
</evidence>
<evidence type="ECO:0000256" key="1">
    <source>
        <dbReference type="ARBA" id="ARBA00006754"/>
    </source>
</evidence>
<accession>A0ABU2VQ14</accession>
<dbReference type="Pfam" id="PF13556">
    <property type="entry name" value="HTH_30"/>
    <property type="match status" value="1"/>
</dbReference>
<evidence type="ECO:0000313" key="4">
    <source>
        <dbReference type="EMBL" id="MDT0487201.1"/>
    </source>
</evidence>
<comment type="similarity">
    <text evidence="1">Belongs to the CdaR family.</text>
</comment>
<sequence length="436" mass="47530">MSELEPQWAPMRDADAKRVWHEVLRPVALQLRESSAFLSEEIVRKVRAEGAGLFTEVPDTQEAMSSSEEILRLLAQIILTGADPSRIELPPAFAAMIRGAVWRHVPLSFHTQNYRRAHQDVWQWMFNRVVATAPSSADLVLAVDLLTILLMNFVDRSLMIADQVHEAERNTWLQGAAASRAATIDDVLAGRERDVGAASARARYDLGRHHLGMIAWLDRPSDRHDTLSYLSEVVAGVGRSVGVESSVTHPLGSSAVAGWASGRRPLDADTVARQVLDSSAAGLPDGVCLSLGEPGQSLDGFRRSHLEAGHARRVASLLSSEATAVTTYRDVAVLALCTADPEHAARFTARTLGRLAEPDDHAARLAETLSVYLSARRNRAGAAKRLSVHPNTVSYRVRQAEELLGRDIDENSLELRIALSLLPAVGGIDPTRGLDR</sequence>
<feature type="domain" description="PucR C-terminal helix-turn-helix" evidence="2">
    <location>
        <begin position="365"/>
        <end position="420"/>
    </location>
</feature>
<dbReference type="RefSeq" id="WP_311719891.1">
    <property type="nucleotide sequence ID" value="NZ_JAVREZ010000026.1"/>
</dbReference>
<proteinExistence type="inferred from homology"/>
<dbReference type="EMBL" id="JAVREZ010000026">
    <property type="protein sequence ID" value="MDT0487201.1"/>
    <property type="molecule type" value="Genomic_DNA"/>
</dbReference>
<dbReference type="InterPro" id="IPR041522">
    <property type="entry name" value="CdaR_GGDEF"/>
</dbReference>
<dbReference type="PANTHER" id="PTHR33744">
    <property type="entry name" value="CARBOHYDRATE DIACID REGULATOR"/>
    <property type="match status" value="1"/>
</dbReference>
<evidence type="ECO:0000259" key="3">
    <source>
        <dbReference type="Pfam" id="PF17853"/>
    </source>
</evidence>
<evidence type="ECO:0000259" key="2">
    <source>
        <dbReference type="Pfam" id="PF13556"/>
    </source>
</evidence>
<dbReference type="Gene3D" id="1.10.10.2840">
    <property type="entry name" value="PucR C-terminal helix-turn-helix domain"/>
    <property type="match status" value="1"/>
</dbReference>
<feature type="domain" description="CdaR GGDEF-like" evidence="3">
    <location>
        <begin position="194"/>
        <end position="314"/>
    </location>
</feature>
<name>A0ABU2VQ14_9ACTN</name>
<dbReference type="InterPro" id="IPR051448">
    <property type="entry name" value="CdaR-like_regulators"/>
</dbReference>
<dbReference type="PANTHER" id="PTHR33744:SF1">
    <property type="entry name" value="DNA-BINDING TRANSCRIPTIONAL ACTIVATOR ADER"/>
    <property type="match status" value="1"/>
</dbReference>
<dbReference type="Pfam" id="PF17853">
    <property type="entry name" value="GGDEF_2"/>
    <property type="match status" value="1"/>
</dbReference>
<dbReference type="Proteomes" id="UP001183824">
    <property type="component" value="Unassembled WGS sequence"/>
</dbReference>
<reference evidence="5" key="1">
    <citation type="submission" date="2023-07" db="EMBL/GenBank/DDBJ databases">
        <title>30 novel species of actinomycetes from the DSMZ collection.</title>
        <authorList>
            <person name="Nouioui I."/>
        </authorList>
    </citation>
    <scope>NUCLEOTIDE SEQUENCE [LARGE SCALE GENOMIC DNA]</scope>
    <source>
        <strain evidence="5">DSM 41640</strain>
    </source>
</reference>
<comment type="caution">
    <text evidence="4">The sequence shown here is derived from an EMBL/GenBank/DDBJ whole genome shotgun (WGS) entry which is preliminary data.</text>
</comment>
<keyword evidence="5" id="KW-1185">Reference proteome</keyword>